<dbReference type="SUPFAM" id="SSF52743">
    <property type="entry name" value="Subtilisin-like"/>
    <property type="match status" value="1"/>
</dbReference>
<evidence type="ECO:0000313" key="10">
    <source>
        <dbReference type="Proteomes" id="UP000664169"/>
    </source>
</evidence>
<organism evidence="9 10">
    <name type="scientific">Gomphillus americanus</name>
    <dbReference type="NCBI Taxonomy" id="1940652"/>
    <lineage>
        <taxon>Eukaryota</taxon>
        <taxon>Fungi</taxon>
        <taxon>Dikarya</taxon>
        <taxon>Ascomycota</taxon>
        <taxon>Pezizomycotina</taxon>
        <taxon>Lecanoromycetes</taxon>
        <taxon>OSLEUM clade</taxon>
        <taxon>Ostropomycetidae</taxon>
        <taxon>Ostropales</taxon>
        <taxon>Graphidaceae</taxon>
        <taxon>Gomphilloideae</taxon>
        <taxon>Gomphillus</taxon>
    </lineage>
</organism>
<name>A0A8H3IKQ6_9LECA</name>
<feature type="active site" description="Charge relay system" evidence="5">
    <location>
        <position position="286"/>
    </location>
</feature>
<proteinExistence type="inferred from homology"/>
<dbReference type="Gene3D" id="3.40.50.200">
    <property type="entry name" value="Peptidase S8/S53 domain"/>
    <property type="match status" value="1"/>
</dbReference>
<dbReference type="PROSITE" id="PS51892">
    <property type="entry name" value="SUBTILASE"/>
    <property type="match status" value="1"/>
</dbReference>
<dbReference type="OrthoDB" id="206201at2759"/>
<protein>
    <recommendedName>
        <fullName evidence="8">Peptidase S8/S53 domain-containing protein</fullName>
    </recommendedName>
</protein>
<comment type="caution">
    <text evidence="9">The sequence shown here is derived from an EMBL/GenBank/DDBJ whole genome shotgun (WGS) entry which is preliminary data.</text>
</comment>
<accession>A0A8H3IKQ6</accession>
<dbReference type="Proteomes" id="UP000664169">
    <property type="component" value="Unassembled WGS sequence"/>
</dbReference>
<evidence type="ECO:0000313" key="9">
    <source>
        <dbReference type="EMBL" id="CAF9924475.1"/>
    </source>
</evidence>
<feature type="active site" description="Charge relay system" evidence="5">
    <location>
        <position position="446"/>
    </location>
</feature>
<dbReference type="InterPro" id="IPR036852">
    <property type="entry name" value="Peptidase_S8/S53_dom_sf"/>
</dbReference>
<evidence type="ECO:0000256" key="5">
    <source>
        <dbReference type="PROSITE-ProRule" id="PRU01240"/>
    </source>
</evidence>
<evidence type="ECO:0000256" key="4">
    <source>
        <dbReference type="ARBA" id="ARBA00022825"/>
    </source>
</evidence>
<dbReference type="PRINTS" id="PR00723">
    <property type="entry name" value="SUBTILISIN"/>
</dbReference>
<dbReference type="AlphaFoldDB" id="A0A8H3IKQ6"/>
<dbReference type="EMBL" id="CAJPDQ010000021">
    <property type="protein sequence ID" value="CAF9924475.1"/>
    <property type="molecule type" value="Genomic_DNA"/>
</dbReference>
<dbReference type="GO" id="GO:0004252">
    <property type="term" value="F:serine-type endopeptidase activity"/>
    <property type="evidence" value="ECO:0007669"/>
    <property type="project" value="UniProtKB-UniRule"/>
</dbReference>
<dbReference type="InterPro" id="IPR015500">
    <property type="entry name" value="Peptidase_S8_subtilisin-rel"/>
</dbReference>
<sequence>MVMCFTGKHGAPIATTYVVDSPLNSTDPASPSCAEFRLTNIDSIAATPRGGVTTFCLPAADSEDIEETISVLPSGAVAPSSVVSTTGSSTSPEGSDASAFPSMPRSTSISTSSAMTSSSESYYAFEPTSPDFPRDIGLLVGLLAGGIIFCSLILWLKHKGYALKMSAGKLKINTRKPREPERTEDSKTASNTSNDPKMTQHTANDDISALDGTSLRETFQDTNDSIRTADDWFDKLKEAQAVIRKGRRSDNAKVKIAILDTGFTGEIDKEHWYDFTGSGLQDNVGHGTYNVNLITKVAPDAEIYIAKVLNSAKVNNDTARHVANAIVYAINEWKVNIITISLGFVRPQNVILHTIDKLPTKAIMFAAVSNEGESYGPQSVAFPARASPFIAVGSADGYGAKSKFTPKAETKEEIPIEAFSAVGESVDCSLPAEINRNTGTRQTGSSFATPIIAAVAALILEFGRQRTMIEIPPELESSRGMRAILKSMSTKKDGYFHVTPWIFFTVRRPIEDIRRRIVQILEDEL</sequence>
<reference evidence="9" key="1">
    <citation type="submission" date="2021-03" db="EMBL/GenBank/DDBJ databases">
        <authorList>
            <person name="Tagirdzhanova G."/>
        </authorList>
    </citation>
    <scope>NUCLEOTIDE SEQUENCE</scope>
</reference>
<keyword evidence="3 5" id="KW-0378">Hydrolase</keyword>
<feature type="region of interest" description="Disordered" evidence="6">
    <location>
        <begin position="173"/>
        <end position="207"/>
    </location>
</feature>
<keyword evidence="7" id="KW-0812">Transmembrane</keyword>
<evidence type="ECO:0000256" key="1">
    <source>
        <dbReference type="ARBA" id="ARBA00011073"/>
    </source>
</evidence>
<keyword evidence="4 5" id="KW-0720">Serine protease</keyword>
<feature type="compositionally biased region" description="Polar residues" evidence="6">
    <location>
        <begin position="188"/>
        <end position="202"/>
    </location>
</feature>
<evidence type="ECO:0000259" key="8">
    <source>
        <dbReference type="Pfam" id="PF00082"/>
    </source>
</evidence>
<comment type="similarity">
    <text evidence="1 5">Belongs to the peptidase S8 family.</text>
</comment>
<feature type="compositionally biased region" description="Low complexity" evidence="6">
    <location>
        <begin position="78"/>
        <end position="95"/>
    </location>
</feature>
<feature type="domain" description="Peptidase S8/S53" evidence="8">
    <location>
        <begin position="254"/>
        <end position="462"/>
    </location>
</feature>
<dbReference type="Pfam" id="PF00082">
    <property type="entry name" value="Peptidase_S8"/>
    <property type="match status" value="1"/>
</dbReference>
<dbReference type="InterPro" id="IPR000209">
    <property type="entry name" value="Peptidase_S8/S53_dom"/>
</dbReference>
<evidence type="ECO:0000256" key="7">
    <source>
        <dbReference type="SAM" id="Phobius"/>
    </source>
</evidence>
<evidence type="ECO:0000256" key="6">
    <source>
        <dbReference type="SAM" id="MobiDB-lite"/>
    </source>
</evidence>
<keyword evidence="2 5" id="KW-0645">Protease</keyword>
<dbReference type="InterPro" id="IPR050131">
    <property type="entry name" value="Peptidase_S8_subtilisin-like"/>
</dbReference>
<dbReference type="PANTHER" id="PTHR43806:SF11">
    <property type="entry name" value="CEREVISIN-RELATED"/>
    <property type="match status" value="1"/>
</dbReference>
<evidence type="ECO:0000256" key="3">
    <source>
        <dbReference type="ARBA" id="ARBA00022801"/>
    </source>
</evidence>
<gene>
    <name evidence="9" type="ORF">GOMPHAMPRED_003649</name>
</gene>
<feature type="region of interest" description="Disordered" evidence="6">
    <location>
        <begin position="78"/>
        <end position="113"/>
    </location>
</feature>
<feature type="transmembrane region" description="Helical" evidence="7">
    <location>
        <begin position="136"/>
        <end position="156"/>
    </location>
</feature>
<keyword evidence="7" id="KW-0472">Membrane</keyword>
<feature type="active site" description="Charge relay system" evidence="5">
    <location>
        <position position="260"/>
    </location>
</feature>
<feature type="compositionally biased region" description="Basic and acidic residues" evidence="6">
    <location>
        <begin position="176"/>
        <end position="187"/>
    </location>
</feature>
<dbReference type="PANTHER" id="PTHR43806">
    <property type="entry name" value="PEPTIDASE S8"/>
    <property type="match status" value="1"/>
</dbReference>
<keyword evidence="7" id="KW-1133">Transmembrane helix</keyword>
<evidence type="ECO:0000256" key="2">
    <source>
        <dbReference type="ARBA" id="ARBA00022670"/>
    </source>
</evidence>
<dbReference type="GO" id="GO:0006508">
    <property type="term" value="P:proteolysis"/>
    <property type="evidence" value="ECO:0007669"/>
    <property type="project" value="UniProtKB-KW"/>
</dbReference>
<keyword evidence="10" id="KW-1185">Reference proteome</keyword>